<dbReference type="AlphaFoldDB" id="A0A6J1Q1V3"/>
<dbReference type="InterPro" id="IPR006170">
    <property type="entry name" value="PBP/GOBP"/>
</dbReference>
<evidence type="ECO:0000256" key="11">
    <source>
        <dbReference type="ARBA" id="ARBA00023157"/>
    </source>
</evidence>
<proteinExistence type="inferred from homology"/>
<dbReference type="InterPro" id="IPR036728">
    <property type="entry name" value="PBP_GOBP_sf"/>
</dbReference>
<evidence type="ECO:0000256" key="8">
    <source>
        <dbReference type="ARBA" id="ARBA00022610"/>
    </source>
</evidence>
<evidence type="ECO:0000313" key="16">
    <source>
        <dbReference type="RefSeq" id="XP_024875461.1"/>
    </source>
</evidence>
<keyword evidence="10" id="KW-0590">Pheromone-binding</keyword>
<evidence type="ECO:0000256" key="4">
    <source>
        <dbReference type="ARBA" id="ARBA00018422"/>
    </source>
</evidence>
<evidence type="ECO:0000256" key="3">
    <source>
        <dbReference type="ARBA" id="ARBA00011738"/>
    </source>
</evidence>
<comment type="subcellular location">
    <subcellularLocation>
        <location evidence="1">Secreted</location>
    </subcellularLocation>
</comment>
<dbReference type="OrthoDB" id="7551979at2759"/>
<comment type="similarity">
    <text evidence="2">Belongs to the PBP/GOBP family.</text>
</comment>
<dbReference type="GeneID" id="112456896"/>
<dbReference type="GO" id="GO:0005615">
    <property type="term" value="C:extracellular space"/>
    <property type="evidence" value="ECO:0007669"/>
    <property type="project" value="InterPro"/>
</dbReference>
<organism evidence="15 16">
    <name type="scientific">Temnothorax curvispinosus</name>
    <dbReference type="NCBI Taxonomy" id="300111"/>
    <lineage>
        <taxon>Eukaryota</taxon>
        <taxon>Metazoa</taxon>
        <taxon>Ecdysozoa</taxon>
        <taxon>Arthropoda</taxon>
        <taxon>Hexapoda</taxon>
        <taxon>Insecta</taxon>
        <taxon>Pterygota</taxon>
        <taxon>Neoptera</taxon>
        <taxon>Endopterygota</taxon>
        <taxon>Hymenoptera</taxon>
        <taxon>Apocrita</taxon>
        <taxon>Aculeata</taxon>
        <taxon>Formicoidea</taxon>
        <taxon>Formicidae</taxon>
        <taxon>Myrmicinae</taxon>
        <taxon>Temnothorax</taxon>
    </lineage>
</organism>
<keyword evidence="15" id="KW-1185">Reference proteome</keyword>
<keyword evidence="9 14" id="KW-0732">Signal</keyword>
<keyword evidence="5" id="KW-0813">Transport</keyword>
<feature type="signal peptide" evidence="14">
    <location>
        <begin position="1"/>
        <end position="19"/>
    </location>
</feature>
<evidence type="ECO:0000256" key="10">
    <source>
        <dbReference type="ARBA" id="ARBA00023106"/>
    </source>
</evidence>
<dbReference type="Pfam" id="PF01395">
    <property type="entry name" value="PBP_GOBP"/>
    <property type="match status" value="1"/>
</dbReference>
<evidence type="ECO:0000256" key="6">
    <source>
        <dbReference type="ARBA" id="ARBA00022507"/>
    </source>
</evidence>
<evidence type="ECO:0000256" key="5">
    <source>
        <dbReference type="ARBA" id="ARBA00022448"/>
    </source>
</evidence>
<evidence type="ECO:0000256" key="2">
    <source>
        <dbReference type="ARBA" id="ARBA00008098"/>
    </source>
</evidence>
<evidence type="ECO:0000313" key="15">
    <source>
        <dbReference type="Proteomes" id="UP000504618"/>
    </source>
</evidence>
<keyword evidence="8" id="KW-0085">Behavior</keyword>
<dbReference type="SUPFAM" id="SSF47565">
    <property type="entry name" value="Insect pheromone/odorant-binding proteins"/>
    <property type="match status" value="1"/>
</dbReference>
<accession>A0A6J1Q1V3</accession>
<dbReference type="Gene3D" id="1.10.238.20">
    <property type="entry name" value="Pheromone/general odorant binding protein domain"/>
    <property type="match status" value="1"/>
</dbReference>
<evidence type="ECO:0000256" key="14">
    <source>
        <dbReference type="SAM" id="SignalP"/>
    </source>
</evidence>
<name>A0A6J1Q1V3_9HYME</name>
<dbReference type="GO" id="GO:0019236">
    <property type="term" value="P:response to pheromone"/>
    <property type="evidence" value="ECO:0007669"/>
    <property type="project" value="UniProtKB-KW"/>
</dbReference>
<keyword evidence="6" id="KW-0589">Pheromone response</keyword>
<comment type="function">
    <text evidence="12">Colony queen number, a major feature of social organization, is associated with worker genotype for Gp-9. Colonies are headed by either a single reproductive queen (monogyne form) or multiple queens (polygyne form). Differences in worker Gp-9 genotypes between social forms may cause differences in workers' abilities to recognize queens and regulate their numbers.</text>
</comment>
<dbReference type="GO" id="GO:0035176">
    <property type="term" value="P:social behavior"/>
    <property type="evidence" value="ECO:0007669"/>
    <property type="project" value="InterPro"/>
</dbReference>
<dbReference type="CDD" id="cd23992">
    <property type="entry name" value="PBP_GOBP"/>
    <property type="match status" value="1"/>
</dbReference>
<evidence type="ECO:0000256" key="9">
    <source>
        <dbReference type="ARBA" id="ARBA00022729"/>
    </source>
</evidence>
<dbReference type="GO" id="GO:0005550">
    <property type="term" value="F:pheromone binding"/>
    <property type="evidence" value="ECO:0007669"/>
    <property type="project" value="UniProtKB-KW"/>
</dbReference>
<dbReference type="Proteomes" id="UP000504618">
    <property type="component" value="Unplaced"/>
</dbReference>
<keyword evidence="11" id="KW-1015">Disulfide bond</keyword>
<protein>
    <recommendedName>
        <fullName evidence="4">Pheromone-binding protein Gp-9</fullName>
    </recommendedName>
    <alternativeName>
        <fullName evidence="13">Putative odorant-binding protein Gp-9</fullName>
    </alternativeName>
</protein>
<comment type="subunit">
    <text evidence="3">Homodimer.</text>
</comment>
<evidence type="ECO:0000256" key="13">
    <source>
        <dbReference type="ARBA" id="ARBA00032377"/>
    </source>
</evidence>
<evidence type="ECO:0000256" key="7">
    <source>
        <dbReference type="ARBA" id="ARBA00022525"/>
    </source>
</evidence>
<feature type="chain" id="PRO_5027043148" description="Pheromone-binding protein Gp-9" evidence="14">
    <location>
        <begin position="20"/>
        <end position="169"/>
    </location>
</feature>
<dbReference type="PRINTS" id="PR02007">
    <property type="entry name" value="ODORANTBPGP9"/>
</dbReference>
<reference evidence="16" key="1">
    <citation type="submission" date="2025-08" db="UniProtKB">
        <authorList>
            <consortium name="RefSeq"/>
        </authorList>
    </citation>
    <scope>IDENTIFICATION</scope>
    <source>
        <tissue evidence="16">Whole body</tissue>
    </source>
</reference>
<evidence type="ECO:0000256" key="1">
    <source>
        <dbReference type="ARBA" id="ARBA00004613"/>
    </source>
</evidence>
<dbReference type="InterPro" id="IPR022354">
    <property type="entry name" value="Pheromone-bd_protein_Gp-9"/>
</dbReference>
<gene>
    <name evidence="16" type="primary">LOC112456896</name>
</gene>
<dbReference type="RefSeq" id="XP_024875461.1">
    <property type="nucleotide sequence ID" value="XM_025019693.1"/>
</dbReference>
<sequence length="169" mass="19226">MEKLIFYICTFALISFTVGAKLGSSTEHYNTCLTENNVSDDDMFTVKGVIFDIYNVFLNESEKQENIKKNGCVLQCILEKFGIMEGSEYDVEKMRSETIPENIDESTKLNMLKGLNNCINETKDLTEKCEKSFNLVACGLKSKFLVYFDLIFQGVNITQIADTRFISVL</sequence>
<keyword evidence="7" id="KW-0964">Secreted</keyword>
<evidence type="ECO:0000256" key="12">
    <source>
        <dbReference type="ARBA" id="ARBA00024844"/>
    </source>
</evidence>